<dbReference type="GO" id="GO:0005886">
    <property type="term" value="C:plasma membrane"/>
    <property type="evidence" value="ECO:0007669"/>
    <property type="project" value="UniProtKB-SubCell"/>
</dbReference>
<evidence type="ECO:0000256" key="11">
    <source>
        <dbReference type="PROSITE-ProRule" id="PRU00278"/>
    </source>
</evidence>
<keyword evidence="3" id="KW-0997">Cell inner membrane</keyword>
<dbReference type="InterPro" id="IPR052029">
    <property type="entry name" value="PpiD_chaperone"/>
</dbReference>
<evidence type="ECO:0000256" key="9">
    <source>
        <dbReference type="ARBA" id="ARBA00040743"/>
    </source>
</evidence>
<comment type="similarity">
    <text evidence="8">Belongs to the PpiD chaperone family.</text>
</comment>
<evidence type="ECO:0000313" key="14">
    <source>
        <dbReference type="EMBL" id="PIE83703.1"/>
    </source>
</evidence>
<comment type="caution">
    <text evidence="14">The sequence shown here is derived from an EMBL/GenBank/DDBJ whole genome shotgun (WGS) entry which is preliminary data.</text>
</comment>
<keyword evidence="2" id="KW-1003">Cell membrane</keyword>
<dbReference type="Pfam" id="PF13145">
    <property type="entry name" value="Rotamase_2"/>
    <property type="match status" value="1"/>
</dbReference>
<evidence type="ECO:0000256" key="3">
    <source>
        <dbReference type="ARBA" id="ARBA00022519"/>
    </source>
</evidence>
<organism evidence="14 15">
    <name type="scientific">Candidatus Contendibacter odensensis</name>
    <dbReference type="NCBI Taxonomy" id="1400860"/>
    <lineage>
        <taxon>Bacteria</taxon>
        <taxon>Pseudomonadati</taxon>
        <taxon>Pseudomonadota</taxon>
        <taxon>Gammaproteobacteria</taxon>
        <taxon>Candidatus Competibacteraceae</taxon>
        <taxon>Candidatus Contendibacter</taxon>
    </lineage>
</organism>
<protein>
    <recommendedName>
        <fullName evidence="9">Periplasmic chaperone PpiD</fullName>
    </recommendedName>
    <alternativeName>
        <fullName evidence="10">Periplasmic folding chaperone</fullName>
    </alternativeName>
</protein>
<evidence type="ECO:0000256" key="2">
    <source>
        <dbReference type="ARBA" id="ARBA00022475"/>
    </source>
</evidence>
<evidence type="ECO:0000256" key="10">
    <source>
        <dbReference type="ARBA" id="ARBA00042775"/>
    </source>
</evidence>
<dbReference type="PANTHER" id="PTHR47529">
    <property type="entry name" value="PEPTIDYL-PROLYL CIS-TRANS ISOMERASE D"/>
    <property type="match status" value="1"/>
</dbReference>
<dbReference type="SUPFAM" id="SSF54534">
    <property type="entry name" value="FKBP-like"/>
    <property type="match status" value="1"/>
</dbReference>
<evidence type="ECO:0000256" key="7">
    <source>
        <dbReference type="ARBA" id="ARBA00023186"/>
    </source>
</evidence>
<feature type="transmembrane region" description="Helical" evidence="12">
    <location>
        <begin position="12"/>
        <end position="35"/>
    </location>
</feature>
<evidence type="ECO:0000256" key="5">
    <source>
        <dbReference type="ARBA" id="ARBA00022989"/>
    </source>
</evidence>
<dbReference type="Gene3D" id="3.10.50.40">
    <property type="match status" value="1"/>
</dbReference>
<proteinExistence type="inferred from homology"/>
<evidence type="ECO:0000256" key="6">
    <source>
        <dbReference type="ARBA" id="ARBA00023136"/>
    </source>
</evidence>
<keyword evidence="5 12" id="KW-1133">Transmembrane helix</keyword>
<accession>A0A2G6PGL3</accession>
<evidence type="ECO:0000313" key="15">
    <source>
        <dbReference type="Proteomes" id="UP000229278"/>
    </source>
</evidence>
<keyword evidence="6 12" id="KW-0472">Membrane</keyword>
<dbReference type="PROSITE" id="PS50198">
    <property type="entry name" value="PPIC_PPIASE_2"/>
    <property type="match status" value="1"/>
</dbReference>
<name>A0A2G6PGL3_9GAMM</name>
<dbReference type="Pfam" id="PF13624">
    <property type="entry name" value="SurA_N_3"/>
    <property type="match status" value="1"/>
</dbReference>
<dbReference type="InterPro" id="IPR000297">
    <property type="entry name" value="PPIase_PpiC"/>
</dbReference>
<gene>
    <name evidence="14" type="ORF">CSA09_00190</name>
</gene>
<dbReference type="PANTHER" id="PTHR47529:SF1">
    <property type="entry name" value="PERIPLASMIC CHAPERONE PPID"/>
    <property type="match status" value="1"/>
</dbReference>
<keyword evidence="11" id="KW-0697">Rotamase</keyword>
<evidence type="ECO:0000256" key="12">
    <source>
        <dbReference type="SAM" id="Phobius"/>
    </source>
</evidence>
<evidence type="ECO:0000256" key="4">
    <source>
        <dbReference type="ARBA" id="ARBA00022692"/>
    </source>
</evidence>
<dbReference type="Gene3D" id="1.10.4030.10">
    <property type="entry name" value="Porin chaperone SurA, peptide-binding domain"/>
    <property type="match status" value="1"/>
</dbReference>
<dbReference type="AlphaFoldDB" id="A0A2G6PGL3"/>
<dbReference type="EMBL" id="PDTV01000002">
    <property type="protein sequence ID" value="PIE83703.1"/>
    <property type="molecule type" value="Genomic_DNA"/>
</dbReference>
<sequence>MLLQKIRDGSKGWLAYIIVGFLTIPFAIWGINYYFEGGGPIDAANVGGSKISLQEFQRAYQQQRQQIQAMLGDQADSSFLEGTVLKKQVLNQLINERVLDQFTRDQGLRASDQQLHGAVMALPLFQNGFDKAVYGRLLHNQGYTAAMFEEGMRQSIAIRQLRDGLTTTALVTPTELDRMATLLKQQRELQYLILPLAQYADKATIDDAAIQDYFEKNKTRFMNPEQLQLQWVDLKLANIAKDITVADEELRAVYQEQISKYSQPEERQASHILIRLADSATQADIEKARTKAQKIADDIHARAKSFDAALKEARADTSAQMEGGKLGTINKDMFDNPAFEDALFALKNPGDVSEPVRMPSGFHIIRLDGINPAKVKPFEKVRKTIDADLRQQQAENQFYEIAQTLANTSYEQPDSLEPVARILNLEIQNSDWIGRSGGTEGIAAQPKVIESAFSEDVLKRGLNSQPIELDSGHVVVIRVKAHKKATPRTLEESRAEITELLRNKQAQEAIASDVKTVKMRAARGEHLQKLAKEFSGEYKSTDLINRDDASVDRSVLNTAFRLPKPQENKVALGEVALENGDQVILEVMKVVPGKKNALSADERKALNQQLIQQTGLRQFQGLVDSIRAKTSVVVYEDRL</sequence>
<dbReference type="SUPFAM" id="SSF109998">
    <property type="entry name" value="Triger factor/SurA peptide-binding domain-like"/>
    <property type="match status" value="1"/>
</dbReference>
<keyword evidence="4 12" id="KW-0812">Transmembrane</keyword>
<evidence type="ECO:0000256" key="8">
    <source>
        <dbReference type="ARBA" id="ARBA00038408"/>
    </source>
</evidence>
<comment type="subcellular location">
    <subcellularLocation>
        <location evidence="1">Cell inner membrane</location>
        <topology evidence="1">Single-pass type II membrane protein</topology>
        <orientation evidence="1">Periplasmic side</orientation>
    </subcellularLocation>
</comment>
<reference evidence="14 15" key="1">
    <citation type="submission" date="2017-10" db="EMBL/GenBank/DDBJ databases">
        <title>Novel microbial diversity and functional potential in the marine mammal oral microbiome.</title>
        <authorList>
            <person name="Dudek N.K."/>
            <person name="Sun C.L."/>
            <person name="Burstein D."/>
            <person name="Kantor R.S."/>
            <person name="Aliaga Goltsman D.S."/>
            <person name="Bik E.M."/>
            <person name="Thomas B.C."/>
            <person name="Banfield J.F."/>
            <person name="Relman D.A."/>
        </authorList>
    </citation>
    <scope>NUCLEOTIDE SEQUENCE [LARGE SCALE GENOMIC DNA]</scope>
    <source>
        <strain evidence="14">DOLJORAL78_50_517</strain>
    </source>
</reference>
<keyword evidence="7" id="KW-0143">Chaperone</keyword>
<keyword evidence="11" id="KW-0413">Isomerase</keyword>
<dbReference type="Proteomes" id="UP000229278">
    <property type="component" value="Unassembled WGS sequence"/>
</dbReference>
<dbReference type="GO" id="GO:0003755">
    <property type="term" value="F:peptidyl-prolyl cis-trans isomerase activity"/>
    <property type="evidence" value="ECO:0007669"/>
    <property type="project" value="UniProtKB-KW"/>
</dbReference>
<dbReference type="InterPro" id="IPR046357">
    <property type="entry name" value="PPIase_dom_sf"/>
</dbReference>
<feature type="domain" description="PpiC" evidence="13">
    <location>
        <begin position="264"/>
        <end position="369"/>
    </location>
</feature>
<dbReference type="InterPro" id="IPR027304">
    <property type="entry name" value="Trigger_fact/SurA_dom_sf"/>
</dbReference>
<evidence type="ECO:0000256" key="1">
    <source>
        <dbReference type="ARBA" id="ARBA00004382"/>
    </source>
</evidence>
<evidence type="ECO:0000259" key="13">
    <source>
        <dbReference type="PROSITE" id="PS50198"/>
    </source>
</evidence>